<dbReference type="InterPro" id="IPR029058">
    <property type="entry name" value="AB_hydrolase_fold"/>
</dbReference>
<dbReference type="PANTHER" id="PTHR11614">
    <property type="entry name" value="PHOSPHOLIPASE-RELATED"/>
    <property type="match status" value="1"/>
</dbReference>
<keyword evidence="1" id="KW-0732">Signal</keyword>
<dbReference type="EMBL" id="JAGGMQ010000001">
    <property type="protein sequence ID" value="MBP2168033.1"/>
    <property type="molecule type" value="Genomic_DNA"/>
</dbReference>
<feature type="chain" id="PRO_5047487336" evidence="1">
    <location>
        <begin position="26"/>
        <end position="388"/>
    </location>
</feature>
<organism evidence="3 4">
    <name type="scientific">Winslowiella toletana</name>
    <dbReference type="NCBI Taxonomy" id="92490"/>
    <lineage>
        <taxon>Bacteria</taxon>
        <taxon>Pseudomonadati</taxon>
        <taxon>Pseudomonadota</taxon>
        <taxon>Gammaproteobacteria</taxon>
        <taxon>Enterobacterales</taxon>
        <taxon>Erwiniaceae</taxon>
        <taxon>Winslowiella</taxon>
    </lineage>
</organism>
<dbReference type="RefSeq" id="WP_017803653.1">
    <property type="nucleotide sequence ID" value="NZ_JAGGMQ010000001.1"/>
</dbReference>
<evidence type="ECO:0000256" key="1">
    <source>
        <dbReference type="SAM" id="SignalP"/>
    </source>
</evidence>
<feature type="signal peptide" evidence="1">
    <location>
        <begin position="1"/>
        <end position="25"/>
    </location>
</feature>
<keyword evidence="3" id="KW-0449">Lipoprotein</keyword>
<dbReference type="InterPro" id="IPR022742">
    <property type="entry name" value="Hydrolase_4"/>
</dbReference>
<dbReference type="Proteomes" id="UP001195624">
    <property type="component" value="Unassembled WGS sequence"/>
</dbReference>
<dbReference type="Pfam" id="PF12146">
    <property type="entry name" value="Hydrolase_4"/>
    <property type="match status" value="1"/>
</dbReference>
<name>A0ABS4P5X1_9GAMM</name>
<dbReference type="InterPro" id="IPR051044">
    <property type="entry name" value="MAG_DAG_Lipase"/>
</dbReference>
<protein>
    <submittedName>
        <fullName evidence="3">Esterase/lipase/predicted small lipoprotein YifL</fullName>
    </submittedName>
</protein>
<dbReference type="SUPFAM" id="SSF53474">
    <property type="entry name" value="alpha/beta-Hydrolases"/>
    <property type="match status" value="1"/>
</dbReference>
<evidence type="ECO:0000313" key="3">
    <source>
        <dbReference type="EMBL" id="MBP2168033.1"/>
    </source>
</evidence>
<evidence type="ECO:0000259" key="2">
    <source>
        <dbReference type="Pfam" id="PF12146"/>
    </source>
</evidence>
<keyword evidence="4" id="KW-1185">Reference proteome</keyword>
<evidence type="ECO:0000313" key="4">
    <source>
        <dbReference type="Proteomes" id="UP001195624"/>
    </source>
</evidence>
<dbReference type="PROSITE" id="PS51257">
    <property type="entry name" value="PROKAR_LIPOPROTEIN"/>
    <property type="match status" value="1"/>
</dbReference>
<comment type="caution">
    <text evidence="3">The sequence shown here is derived from an EMBL/GenBank/DDBJ whole genome shotgun (WGS) entry which is preliminary data.</text>
</comment>
<gene>
    <name evidence="3" type="ORF">J2125_001225</name>
</gene>
<reference evidence="4" key="1">
    <citation type="submission" date="2023-07" db="EMBL/GenBank/DDBJ databases">
        <title>Genome mining of underrepresented organisms for secondary metabolites.</title>
        <authorList>
            <person name="D'Agostino P.M."/>
        </authorList>
    </citation>
    <scope>NUCLEOTIDE SEQUENCE [LARGE SCALE GENOMIC DNA]</scope>
    <source>
        <strain evidence="4">WS4403</strain>
    </source>
</reference>
<dbReference type="Gene3D" id="3.40.50.1820">
    <property type="entry name" value="alpha/beta hydrolase"/>
    <property type="match status" value="1"/>
</dbReference>
<proteinExistence type="predicted"/>
<accession>A0ABS4P5X1</accession>
<sequence length="388" mass="43572">MTLRLKLAALLALAWLVALSGCARAPSALPPDGQATFADYQRETTAWVQQHRHFQSNHRQQELLWNTPQEWRPVGGKPDKGVLLIHGLGDAPGSFSDIGPQLARQGYLVRTLLLPGHGTRPQDLIGVSIDDWRRVVNEQAAILQQDVGQVWLGGFSTGGNLALEYAIEQPQVAGLLLFSPAIKSNVTFDFITPLLAVFTDWLREPRAGYPEQRATRYMLVPTNGFAQFYRTSAAAQQLLSRNGYSKPTLMVLTEHDSVLATMSFLNQFDSTFTHPASRLIWYGNKPASPVLSSRVLIRPDRLPDRHISQFSHMSVLFAPDNPLYGEHGSDRICENGQTESDYRACRAGAEVWFSDWGYRETGKIHARLTWNPYFAWQNQIMQQVMAQK</sequence>
<feature type="domain" description="Serine aminopeptidase S33" evidence="2">
    <location>
        <begin position="77"/>
        <end position="203"/>
    </location>
</feature>